<feature type="compositionally biased region" description="Gly residues" evidence="3">
    <location>
        <begin position="29"/>
        <end position="39"/>
    </location>
</feature>
<dbReference type="InterPro" id="IPR001258">
    <property type="entry name" value="NHL_repeat"/>
</dbReference>
<organism evidence="6 7">
    <name type="scientific">Archangium violaceum Cb vi76</name>
    <dbReference type="NCBI Taxonomy" id="1406225"/>
    <lineage>
        <taxon>Bacteria</taxon>
        <taxon>Pseudomonadati</taxon>
        <taxon>Myxococcota</taxon>
        <taxon>Myxococcia</taxon>
        <taxon>Myxococcales</taxon>
        <taxon>Cystobacterineae</taxon>
        <taxon>Archangiaceae</taxon>
        <taxon>Archangium</taxon>
    </lineage>
</organism>
<accession>A0A084T0W2</accession>
<reference evidence="6 7" key="1">
    <citation type="submission" date="2014-07" db="EMBL/GenBank/DDBJ databases">
        <title>Draft Genome Sequence of Gephyronic Acid Producer, Cystobacter violaceus Strain Cb vi76.</title>
        <authorList>
            <person name="Stevens D.C."/>
            <person name="Young J."/>
            <person name="Carmichael R."/>
            <person name="Tan J."/>
            <person name="Taylor R.E."/>
        </authorList>
    </citation>
    <scope>NUCLEOTIDE SEQUENCE [LARGE SCALE GENOMIC DNA]</scope>
    <source>
        <strain evidence="6 7">Cb vi76</strain>
    </source>
</reference>
<evidence type="ECO:0000256" key="1">
    <source>
        <dbReference type="ARBA" id="ARBA00022737"/>
    </source>
</evidence>
<protein>
    <recommendedName>
        <fullName evidence="5">N,N-dimethylformamidase beta subunit-like C-terminal domain-containing protein</fullName>
    </recommendedName>
</protein>
<dbReference type="EMBL" id="JPMI01000017">
    <property type="protein sequence ID" value="KFA94347.1"/>
    <property type="molecule type" value="Genomic_DNA"/>
</dbReference>
<dbReference type="Pfam" id="PF01436">
    <property type="entry name" value="NHL"/>
    <property type="match status" value="1"/>
</dbReference>
<keyword evidence="4" id="KW-0732">Signal</keyword>
<evidence type="ECO:0000313" key="6">
    <source>
        <dbReference type="EMBL" id="KFA94347.1"/>
    </source>
</evidence>
<evidence type="ECO:0000259" key="5">
    <source>
        <dbReference type="Pfam" id="PF20254"/>
    </source>
</evidence>
<dbReference type="AlphaFoldDB" id="A0A084T0W2"/>
<evidence type="ECO:0000313" key="7">
    <source>
        <dbReference type="Proteomes" id="UP000028547"/>
    </source>
</evidence>
<dbReference type="Pfam" id="PF20254">
    <property type="entry name" value="DMFA2_C"/>
    <property type="match status" value="1"/>
</dbReference>
<dbReference type="PANTHER" id="PTHR13833:SF71">
    <property type="entry name" value="NHL DOMAIN-CONTAINING PROTEIN"/>
    <property type="match status" value="1"/>
</dbReference>
<dbReference type="RefSeq" id="WP_043389784.1">
    <property type="nucleotide sequence ID" value="NZ_JPMI01000017.1"/>
</dbReference>
<feature type="domain" description="N,N-dimethylformamidase beta subunit-like C-terminal" evidence="5">
    <location>
        <begin position="136"/>
        <end position="501"/>
    </location>
</feature>
<proteinExistence type="predicted"/>
<dbReference type="InterPro" id="IPR046540">
    <property type="entry name" value="DMFA2_C"/>
</dbReference>
<evidence type="ECO:0000256" key="2">
    <source>
        <dbReference type="PROSITE-ProRule" id="PRU00504"/>
    </source>
</evidence>
<name>A0A084T0W2_9BACT</name>
<dbReference type="InterPro" id="IPR011042">
    <property type="entry name" value="6-blade_b-propeller_TolB-like"/>
</dbReference>
<dbReference type="Proteomes" id="UP000028547">
    <property type="component" value="Unassembled WGS sequence"/>
</dbReference>
<feature type="repeat" description="NHL" evidence="2">
    <location>
        <begin position="612"/>
        <end position="642"/>
    </location>
</feature>
<evidence type="ECO:0000256" key="4">
    <source>
        <dbReference type="SAM" id="SignalP"/>
    </source>
</evidence>
<feature type="signal peptide" evidence="4">
    <location>
        <begin position="1"/>
        <end position="21"/>
    </location>
</feature>
<keyword evidence="1" id="KW-0677">Repeat</keyword>
<feature type="chain" id="PRO_5001781856" description="N,N-dimethylformamidase beta subunit-like C-terminal domain-containing protein" evidence="4">
    <location>
        <begin position="22"/>
        <end position="848"/>
    </location>
</feature>
<dbReference type="PROSITE" id="PS51125">
    <property type="entry name" value="NHL"/>
    <property type="match status" value="1"/>
</dbReference>
<dbReference type="PANTHER" id="PTHR13833">
    <property type="match status" value="1"/>
</dbReference>
<gene>
    <name evidence="6" type="ORF">Q664_03390</name>
</gene>
<sequence>MAKGVRIIGVLAAVLCLLGLAGGCEETGTGTGEPNGGGRDNSPVQRSDGGEPDIVDGGPTTPPPLDGGTDPVPLPPHDGQAIRKENARPGTNAWRITRRAANNNEIEGYALVSTVTQGERVPIAVSVTGGPHKFSWEVYRLGYYGGQGGREVVRGGPLQAVPQAPCPPRKPTGIIACNWTPTLELETNASWVRGVYVVKLVRDDGYQRYVPFFVRDVQPRSEVTVIIPTATWAAYNTWGGTSLYDDKFRVTGKGRAFQSSYDRPYHRGYGSGHLLDDEQGLIMWLEAQGLDVAYVTNEELDRSGDSLTEAKVLVMSGHDEYWTRTIRDRADKAVAEGRSLINLGANQAYWQVRLEPAADGRPRRIVTCYKGDALDPSGVRSPDRTAKFRDLATPRPENALLGVMFSSRWHQFAFPTVITNANHWAFEGTGLRNGDTLWKANGYEQDQVVDNGQSPAGLEVLAESPALSLQGAFGFGQMVVFRKGNAWVFSSGGIDFVHTLGTSDAADPRAARLVANVLYRALGRSVPEDLVVLQAAPLPKPRGSYAPVVRTVAGEAGRRGDQDGGPGRGLLAAPVAVAVLPGGGWAVADALANKVKRVAPDGSISTLSSVRLNGPMGIAADAQGNVYVSDSDNYCIRRITPDGTTTVFAGAVMEPGLVDGPAAQARFNQPAGLTITPQGELLVADLGNGVIRRIELLAPDSPVTTLPANLWLYRPSAVAQGPDGTVYVVETGMARVMALRNGTVSVVAGSPPGGFADGTGENARMLPYLGLAVLADGSLAVSDPGNYRVRRVTPSGEVTTLAGSGRFGSRNGNGGDAELVLPAGLAVGPDGTLYVAESGNALLRAITP</sequence>
<dbReference type="PROSITE" id="PS51257">
    <property type="entry name" value="PROKAR_LIPOPROTEIN"/>
    <property type="match status" value="1"/>
</dbReference>
<comment type="caution">
    <text evidence="6">The sequence shown here is derived from an EMBL/GenBank/DDBJ whole genome shotgun (WGS) entry which is preliminary data.</text>
</comment>
<dbReference type="Gene3D" id="2.120.10.30">
    <property type="entry name" value="TolB, C-terminal domain"/>
    <property type="match status" value="2"/>
</dbReference>
<dbReference type="SUPFAM" id="SSF101898">
    <property type="entry name" value="NHL repeat"/>
    <property type="match status" value="1"/>
</dbReference>
<evidence type="ECO:0000256" key="3">
    <source>
        <dbReference type="SAM" id="MobiDB-lite"/>
    </source>
</evidence>
<feature type="region of interest" description="Disordered" evidence="3">
    <location>
        <begin position="28"/>
        <end position="84"/>
    </location>
</feature>